<feature type="non-terminal residue" evidence="1">
    <location>
        <position position="1"/>
    </location>
</feature>
<keyword evidence="2" id="KW-1185">Reference proteome</keyword>
<evidence type="ECO:0000313" key="2">
    <source>
        <dbReference type="Proteomes" id="UP000265520"/>
    </source>
</evidence>
<dbReference type="EMBL" id="LXQA010315071">
    <property type="protein sequence ID" value="MCI43270.1"/>
    <property type="molecule type" value="Genomic_DNA"/>
</dbReference>
<dbReference type="Proteomes" id="UP000265520">
    <property type="component" value="Unassembled WGS sequence"/>
</dbReference>
<comment type="caution">
    <text evidence="1">The sequence shown here is derived from an EMBL/GenBank/DDBJ whole genome shotgun (WGS) entry which is preliminary data.</text>
</comment>
<accession>A0A392S5K2</accession>
<dbReference type="AlphaFoldDB" id="A0A392S5K2"/>
<sequence length="79" mass="8540">LRSGSVSGIRRVQETLVNKLGFKSINVEVLTDLEKSMDEVSLLSELDKMANKATSGDEVVFLLSGHGATNPLSPSFFID</sequence>
<protein>
    <submittedName>
        <fullName evidence="1">Metacaspase 9</fullName>
    </submittedName>
</protein>
<organism evidence="1 2">
    <name type="scientific">Trifolium medium</name>
    <dbReference type="NCBI Taxonomy" id="97028"/>
    <lineage>
        <taxon>Eukaryota</taxon>
        <taxon>Viridiplantae</taxon>
        <taxon>Streptophyta</taxon>
        <taxon>Embryophyta</taxon>
        <taxon>Tracheophyta</taxon>
        <taxon>Spermatophyta</taxon>
        <taxon>Magnoliopsida</taxon>
        <taxon>eudicotyledons</taxon>
        <taxon>Gunneridae</taxon>
        <taxon>Pentapetalae</taxon>
        <taxon>rosids</taxon>
        <taxon>fabids</taxon>
        <taxon>Fabales</taxon>
        <taxon>Fabaceae</taxon>
        <taxon>Papilionoideae</taxon>
        <taxon>50 kb inversion clade</taxon>
        <taxon>NPAAA clade</taxon>
        <taxon>Hologalegina</taxon>
        <taxon>IRL clade</taxon>
        <taxon>Trifolieae</taxon>
        <taxon>Trifolium</taxon>
    </lineage>
</organism>
<reference evidence="1 2" key="1">
    <citation type="journal article" date="2018" name="Front. Plant Sci.">
        <title>Red Clover (Trifolium pratense) and Zigzag Clover (T. medium) - A Picture of Genomic Similarities and Differences.</title>
        <authorList>
            <person name="Dluhosova J."/>
            <person name="Istvanek J."/>
            <person name="Nedelnik J."/>
            <person name="Repkova J."/>
        </authorList>
    </citation>
    <scope>NUCLEOTIDE SEQUENCE [LARGE SCALE GENOMIC DNA]</scope>
    <source>
        <strain evidence="2">cv. 10/8</strain>
        <tissue evidence="1">Leaf</tissue>
    </source>
</reference>
<dbReference type="Gene3D" id="3.40.50.1460">
    <property type="match status" value="1"/>
</dbReference>
<name>A0A392S5K2_9FABA</name>
<evidence type="ECO:0000313" key="1">
    <source>
        <dbReference type="EMBL" id="MCI43270.1"/>
    </source>
</evidence>
<proteinExistence type="predicted"/>